<gene>
    <name evidence="2" type="ORF">GRH90_15765</name>
</gene>
<dbReference type="AlphaFoldDB" id="A0A845SLT4"/>
<accession>A0A845SLT4</accession>
<dbReference type="Proteomes" id="UP000461443">
    <property type="component" value="Unassembled WGS sequence"/>
</dbReference>
<organism evidence="2 3">
    <name type="scientific">Acerihabitans arboris</name>
    <dbReference type="NCBI Taxonomy" id="2691583"/>
    <lineage>
        <taxon>Bacteria</taxon>
        <taxon>Pseudomonadati</taxon>
        <taxon>Pseudomonadota</taxon>
        <taxon>Gammaproteobacteria</taxon>
        <taxon>Enterobacterales</taxon>
        <taxon>Pectobacteriaceae</taxon>
        <taxon>Acerihabitans</taxon>
    </lineage>
</organism>
<dbReference type="InterPro" id="IPR010657">
    <property type="entry name" value="ImpA_N"/>
</dbReference>
<dbReference type="RefSeq" id="WP_162366918.1">
    <property type="nucleotide sequence ID" value="NZ_WUBS01000011.1"/>
</dbReference>
<dbReference type="PANTHER" id="PTHR37024:SF5">
    <property type="entry name" value="IMPA N-TERMINAL DOMAIN-CONTAINING PROTEIN"/>
    <property type="match status" value="1"/>
</dbReference>
<name>A0A845SLT4_9GAMM</name>
<dbReference type="EMBL" id="WUBS01000011">
    <property type="protein sequence ID" value="NDL64197.1"/>
    <property type="molecule type" value="Genomic_DNA"/>
</dbReference>
<reference evidence="2 3" key="1">
    <citation type="submission" date="2019-12" db="EMBL/GenBank/DDBJ databases">
        <authorList>
            <person name="Lee S.D."/>
        </authorList>
    </citation>
    <scope>NUCLEOTIDE SEQUENCE [LARGE SCALE GENOMIC DNA]</scope>
    <source>
        <strain evidence="2 3">SAP-6</strain>
    </source>
</reference>
<dbReference type="Pfam" id="PF06812">
    <property type="entry name" value="ImpA_N"/>
    <property type="match status" value="1"/>
</dbReference>
<evidence type="ECO:0000259" key="1">
    <source>
        <dbReference type="Pfam" id="PF06812"/>
    </source>
</evidence>
<proteinExistence type="predicted"/>
<keyword evidence="3" id="KW-1185">Reference proteome</keyword>
<sequence length="349" mass="37906">MPHLPERRLKTGGDPRALPDYAALRAELNKLTHPARPDVNWHHAEKNCLSLFAQNGAELQTAAWYTLARTHLDALHGLNEGLAILEALLTHQWPAVWPQQVDARMEIISGLSKRLQQVMRAFTFSHADLAHLYQAEHYLASLGRVLQRLDLKHASRMDELRHQLHNAAIKLENSDPADPNAAGTGAGVALSACSPHLVARTEFRANNLAKGTPQQVGTKWVYVVPPVPGAKVAAIAAQPAPATAWKAFSAGVMMSLLAGGLLLWGHYSLDTNPDRDSLMASVAPLTSTLADSQLQALRQVNPSWLAGSEKYERQVEASALPTANATFGRLTISPMGNMGLESKLEHSAE</sequence>
<comment type="caution">
    <text evidence="2">The sequence shown here is derived from an EMBL/GenBank/DDBJ whole genome shotgun (WGS) entry which is preliminary data.</text>
</comment>
<evidence type="ECO:0000313" key="2">
    <source>
        <dbReference type="EMBL" id="NDL64197.1"/>
    </source>
</evidence>
<feature type="domain" description="ImpA N-terminal" evidence="1">
    <location>
        <begin position="10"/>
        <end position="111"/>
    </location>
</feature>
<protein>
    <recommendedName>
        <fullName evidence="1">ImpA N-terminal domain-containing protein</fullName>
    </recommendedName>
</protein>
<evidence type="ECO:0000313" key="3">
    <source>
        <dbReference type="Proteomes" id="UP000461443"/>
    </source>
</evidence>
<reference evidence="2 3" key="2">
    <citation type="submission" date="2020-02" db="EMBL/GenBank/DDBJ databases">
        <title>The new genus of Enterobacteriales.</title>
        <authorList>
            <person name="Kim I.S."/>
        </authorList>
    </citation>
    <scope>NUCLEOTIDE SEQUENCE [LARGE SCALE GENOMIC DNA]</scope>
    <source>
        <strain evidence="2 3">SAP-6</strain>
    </source>
</reference>
<dbReference type="PANTHER" id="PTHR37024">
    <property type="entry name" value="TYPE VI SECRETION SYSTEM DUF2094 AND IMPA-RELATED DOMAIN PROTEIN"/>
    <property type="match status" value="1"/>
</dbReference>